<sequence length="583" mass="63634">MVKLSFAGFEDHSFIPYPPFVMGTETLEFLTDIVLTHNGSEDRTRNREIARQSLSFQVRTDLLNRQSPFNLSLQNIRGDWAVPFWHEAQVVGTVSGTAIACDPTLSDFRVDGLAIVFQNNRVWQVVQILAVNGSGIVVTPSVSLMRNAIVAPIASGIVRGEISNEASGYQSVYGLLYDVLDPKPFPTKLAPLFALDVSGSMSDPITGLPGTTRLERAKEELYAVVEALKGAAVNSHVQVDLGISLWSSVAANYSWPNATEADFDEALAIIAAAVTTGGTTPLLPFQFANSFFGTIAPNPGDRKDIMFFITDAGASTTAARAEALAMITRVAPYAPPKDVDIYAINIDVSSTTEALKVDNASGGNITIVNAANPTAMFDRFISAIEPIIGKQHKGFEVVTAMPIGSRSISKSISKIEDAVDFDLGRFETLSPWLNSRVGSNHGFFIDGLDELADFKRFVYRRAGKQGAFYLPTFEHDIRISSLAGDMLSAFIENDDFAEYFDGRTEIAIRFVDDTWQTVGISAVEATLFGGYEVTFEKPIQKGLQFIERVCYMGKARFDTDRFEISYVGNSCAETSVNMLELNP</sequence>
<dbReference type="OrthoDB" id="3974at10239"/>
<evidence type="ECO:0000259" key="1">
    <source>
        <dbReference type="PROSITE" id="PS50234"/>
    </source>
</evidence>
<dbReference type="SUPFAM" id="SSF53300">
    <property type="entry name" value="vWA-like"/>
    <property type="match status" value="1"/>
</dbReference>
<dbReference type="EMBL" id="KR935215">
    <property type="protein sequence ID" value="AKU43205.1"/>
    <property type="molecule type" value="Genomic_DNA"/>
</dbReference>
<evidence type="ECO:0000313" key="2">
    <source>
        <dbReference type="EMBL" id="AKU43205.1"/>
    </source>
</evidence>
<proteinExistence type="predicted"/>
<protein>
    <recommendedName>
        <fullName evidence="1">VWFA domain-containing protein</fullName>
    </recommendedName>
</protein>
<organism evidence="2 3">
    <name type="scientific">Rhodobacter phage RcSpartan</name>
    <dbReference type="NCBI Taxonomy" id="1662331"/>
    <lineage>
        <taxon>Viruses</taxon>
        <taxon>Duplodnaviria</taxon>
        <taxon>Heunggongvirae</taxon>
        <taxon>Uroviricota</taxon>
        <taxon>Caudoviricetes</taxon>
        <taxon>Titanvirus</taxon>
        <taxon>Titanvirus rcspartan</taxon>
    </lineage>
</organism>
<gene>
    <name evidence="2" type="ORF">RCSPARTAN_22</name>
</gene>
<dbReference type="InterPro" id="IPR036465">
    <property type="entry name" value="vWFA_dom_sf"/>
</dbReference>
<dbReference type="PROSITE" id="PS50234">
    <property type="entry name" value="VWFA"/>
    <property type="match status" value="1"/>
</dbReference>
<feature type="domain" description="VWFA" evidence="1">
    <location>
        <begin position="190"/>
        <end position="384"/>
    </location>
</feature>
<name>A0A0K1LM02_9CAUD</name>
<dbReference type="InterPro" id="IPR002035">
    <property type="entry name" value="VWF_A"/>
</dbReference>
<accession>A0A0K1LM02</accession>
<reference evidence="2 3" key="1">
    <citation type="journal article" date="2016" name="Genome Announc.">
        <title>Complete Genome Sequences of Five Bacteriophages That Infect Rhodobacter capsulatus.</title>
        <authorList>
            <person name="Bollivar D.W."/>
            <person name="Bernardoni B."/>
            <person name="Bockman M.R."/>
            <person name="Miller B.M."/>
            <person name="Russell D.A."/>
            <person name="Delesalle V.A."/>
            <person name="Krukonis G.P."/>
            <person name="Hatfull G.F."/>
            <person name="Cross M.R."/>
            <person name="Szewczyk M.M."/>
            <person name="Eppurath A."/>
        </authorList>
    </citation>
    <scope>NUCLEOTIDE SEQUENCE [LARGE SCALE GENOMIC DNA]</scope>
</reference>
<keyword evidence="3" id="KW-1185">Reference proteome</keyword>
<dbReference type="Proteomes" id="UP000222205">
    <property type="component" value="Segment"/>
</dbReference>
<evidence type="ECO:0000313" key="3">
    <source>
        <dbReference type="Proteomes" id="UP000222205"/>
    </source>
</evidence>
<dbReference type="Gene3D" id="3.40.50.410">
    <property type="entry name" value="von Willebrand factor, type A domain"/>
    <property type="match status" value="1"/>
</dbReference>
<dbReference type="CDD" id="cd00198">
    <property type="entry name" value="vWFA"/>
    <property type="match status" value="1"/>
</dbReference>